<dbReference type="EMBL" id="METP01000058">
    <property type="protein sequence ID" value="OGC03244.1"/>
    <property type="molecule type" value="Genomic_DNA"/>
</dbReference>
<dbReference type="PROSITE" id="PS51635">
    <property type="entry name" value="PNPLA"/>
    <property type="match status" value="1"/>
</dbReference>
<dbReference type="CDD" id="cd07205">
    <property type="entry name" value="Pat_PNPLA6_PNPLA7_NTE1_like"/>
    <property type="match status" value="1"/>
</dbReference>
<dbReference type="AlphaFoldDB" id="A0A1F4R506"/>
<proteinExistence type="predicted"/>
<evidence type="ECO:0000256" key="1">
    <source>
        <dbReference type="ARBA" id="ARBA00022801"/>
    </source>
</evidence>
<feature type="short sequence motif" description="DGA/G" evidence="4">
    <location>
        <begin position="158"/>
        <end position="160"/>
    </location>
</feature>
<evidence type="ECO:0000256" key="3">
    <source>
        <dbReference type="ARBA" id="ARBA00023098"/>
    </source>
</evidence>
<organism evidence="6 7">
    <name type="scientific">candidate division WOR-1 bacterium RIFCSPLOWO2_02_FULL_46_20</name>
    <dbReference type="NCBI Taxonomy" id="1802567"/>
    <lineage>
        <taxon>Bacteria</taxon>
        <taxon>Bacillati</taxon>
        <taxon>Saganbacteria</taxon>
    </lineage>
</organism>
<accession>A0A1F4R506</accession>
<evidence type="ECO:0000256" key="2">
    <source>
        <dbReference type="ARBA" id="ARBA00022963"/>
    </source>
</evidence>
<evidence type="ECO:0000313" key="6">
    <source>
        <dbReference type="EMBL" id="OGC03244.1"/>
    </source>
</evidence>
<dbReference type="PANTHER" id="PTHR14226:SF76">
    <property type="entry name" value="NTE FAMILY PROTEIN RSSA"/>
    <property type="match status" value="1"/>
</dbReference>
<dbReference type="GO" id="GO:0016787">
    <property type="term" value="F:hydrolase activity"/>
    <property type="evidence" value="ECO:0007669"/>
    <property type="project" value="UniProtKB-UniRule"/>
</dbReference>
<dbReference type="Pfam" id="PF01734">
    <property type="entry name" value="Patatin"/>
    <property type="match status" value="1"/>
</dbReference>
<comment type="caution">
    <text evidence="6">The sequence shown here is derived from an EMBL/GenBank/DDBJ whole genome shotgun (WGS) entry which is preliminary data.</text>
</comment>
<feature type="active site" description="Proton acceptor" evidence="4">
    <location>
        <position position="158"/>
    </location>
</feature>
<dbReference type="Gene3D" id="3.40.1090.10">
    <property type="entry name" value="Cytosolic phospholipase A2 catalytic domain"/>
    <property type="match status" value="1"/>
</dbReference>
<comment type="caution">
    <text evidence="4">Lacks conserved residue(s) required for the propagation of feature annotation.</text>
</comment>
<feature type="active site" description="Nucleophile" evidence="4">
    <location>
        <position position="46"/>
    </location>
</feature>
<dbReference type="InterPro" id="IPR016035">
    <property type="entry name" value="Acyl_Trfase/lysoPLipase"/>
</dbReference>
<dbReference type="InterPro" id="IPR002641">
    <property type="entry name" value="PNPLA_dom"/>
</dbReference>
<dbReference type="PANTHER" id="PTHR14226">
    <property type="entry name" value="NEUROPATHY TARGET ESTERASE/SWISS CHEESE D.MELANOGASTER"/>
    <property type="match status" value="1"/>
</dbReference>
<protein>
    <recommendedName>
        <fullName evidence="5">PNPLA domain-containing protein</fullName>
    </recommendedName>
</protein>
<keyword evidence="2 4" id="KW-0442">Lipid degradation</keyword>
<evidence type="ECO:0000313" key="7">
    <source>
        <dbReference type="Proteomes" id="UP000176938"/>
    </source>
</evidence>
<dbReference type="GO" id="GO:0016042">
    <property type="term" value="P:lipid catabolic process"/>
    <property type="evidence" value="ECO:0007669"/>
    <property type="project" value="UniProtKB-UniRule"/>
</dbReference>
<feature type="domain" description="PNPLA" evidence="5">
    <location>
        <begin position="13"/>
        <end position="171"/>
    </location>
</feature>
<evidence type="ECO:0000259" key="5">
    <source>
        <dbReference type="PROSITE" id="PS51635"/>
    </source>
</evidence>
<dbReference type="InterPro" id="IPR050301">
    <property type="entry name" value="NTE"/>
</dbReference>
<evidence type="ECO:0000256" key="4">
    <source>
        <dbReference type="PROSITE-ProRule" id="PRU01161"/>
    </source>
</evidence>
<gene>
    <name evidence="6" type="ORF">A3H38_00665</name>
</gene>
<dbReference type="SUPFAM" id="SSF52151">
    <property type="entry name" value="FabD/lysophospholipase-like"/>
    <property type="match status" value="1"/>
</dbReference>
<keyword evidence="3 4" id="KW-0443">Lipid metabolism</keyword>
<sequence>MPLWPFDKKRIGLVLGGGVARGLAHIGVLKVIEQYKIPIDYVAAASSGSIVGAVFAAGMEVRLIEELALRISWGRILKVTFFRPGLMSGEAIEDLIIKYVGDKKFSELKIPFAVAATDLKTGEPVIINWGRVAKAVAASVAFPGLFAPEEVKQHTVVDGAISANLPVDLAKQMGANFIIASDVVPTCPVNYLPKDPFQVFGRSLDIILHKLSLEQRKQADILIEPKMDEDIWHFDLHKAKKLIAAGEAAAHQSLRKLQRSYH</sequence>
<reference evidence="6 7" key="1">
    <citation type="journal article" date="2016" name="Nat. Commun.">
        <title>Thousands of microbial genomes shed light on interconnected biogeochemical processes in an aquifer system.</title>
        <authorList>
            <person name="Anantharaman K."/>
            <person name="Brown C.T."/>
            <person name="Hug L.A."/>
            <person name="Sharon I."/>
            <person name="Castelle C.J."/>
            <person name="Probst A.J."/>
            <person name="Thomas B.C."/>
            <person name="Singh A."/>
            <person name="Wilkins M.J."/>
            <person name="Karaoz U."/>
            <person name="Brodie E.L."/>
            <person name="Williams K.H."/>
            <person name="Hubbard S.S."/>
            <person name="Banfield J.F."/>
        </authorList>
    </citation>
    <scope>NUCLEOTIDE SEQUENCE [LARGE SCALE GENOMIC DNA]</scope>
</reference>
<dbReference type="Proteomes" id="UP000176938">
    <property type="component" value="Unassembled WGS sequence"/>
</dbReference>
<name>A0A1F4R506_UNCSA</name>
<keyword evidence="1 4" id="KW-0378">Hydrolase</keyword>